<reference evidence="2 3" key="1">
    <citation type="submission" date="2023-07" db="EMBL/GenBank/DDBJ databases">
        <authorList>
            <person name="Peeters C."/>
        </authorList>
    </citation>
    <scope>NUCLEOTIDE SEQUENCE [LARGE SCALE GENOMIC DNA]</scope>
    <source>
        <strain evidence="2 3">LMG 18091</strain>
    </source>
</reference>
<protein>
    <submittedName>
        <fullName evidence="2">Uncharacterized protein</fullName>
    </submittedName>
</protein>
<dbReference type="AlphaFoldDB" id="A0AAD2B5C4"/>
<evidence type="ECO:0000256" key="1">
    <source>
        <dbReference type="SAM" id="SignalP"/>
    </source>
</evidence>
<evidence type="ECO:0000313" key="2">
    <source>
        <dbReference type="EMBL" id="CAJ0700493.1"/>
    </source>
</evidence>
<keyword evidence="1" id="KW-0732">Signal</keyword>
<feature type="signal peptide" evidence="1">
    <location>
        <begin position="1"/>
        <end position="19"/>
    </location>
</feature>
<gene>
    <name evidence="2" type="ORF">LMG18091_03200</name>
</gene>
<organism evidence="2 3">
    <name type="scientific">Ralstonia wenshanensis</name>
    <dbReference type="NCBI Taxonomy" id="2842456"/>
    <lineage>
        <taxon>Bacteria</taxon>
        <taxon>Pseudomonadati</taxon>
        <taxon>Pseudomonadota</taxon>
        <taxon>Betaproteobacteria</taxon>
        <taxon>Burkholderiales</taxon>
        <taxon>Burkholderiaceae</taxon>
        <taxon>Ralstonia</taxon>
    </lineage>
</organism>
<accession>A0AAD2B5C4</accession>
<comment type="caution">
    <text evidence="2">The sequence shown here is derived from an EMBL/GenBank/DDBJ whole genome shotgun (WGS) entry which is preliminary data.</text>
</comment>
<sequence length="154" mass="16489">MLHRTAVLGALTLSTSALACDLTGLEHPLVFSPGESALPTAEILKLAEWDSQLKEDFRSGGKYRVRLREASEPASDPELAVQRLRSIQAVLDAVGIEGDKVESSEADTHLRAAEREGVAPKMPTAAYVVFQPDCQNPCCPGSAPAAPLAPERKR</sequence>
<name>A0AAD2B5C4_9RALS</name>
<evidence type="ECO:0000313" key="3">
    <source>
        <dbReference type="Proteomes" id="UP001189915"/>
    </source>
</evidence>
<keyword evidence="3" id="KW-1185">Reference proteome</keyword>
<feature type="chain" id="PRO_5042112582" evidence="1">
    <location>
        <begin position="20"/>
        <end position="154"/>
    </location>
</feature>
<proteinExistence type="predicted"/>
<dbReference type="Proteomes" id="UP001189915">
    <property type="component" value="Unassembled WGS sequence"/>
</dbReference>
<dbReference type="EMBL" id="CATWAF010000004">
    <property type="protein sequence ID" value="CAJ0700493.1"/>
    <property type="molecule type" value="Genomic_DNA"/>
</dbReference>
<dbReference type="RefSeq" id="WP_316870549.1">
    <property type="nucleotide sequence ID" value="NZ_CATWAF010000004.1"/>
</dbReference>
<dbReference type="PROSITE" id="PS51257">
    <property type="entry name" value="PROKAR_LIPOPROTEIN"/>
    <property type="match status" value="1"/>
</dbReference>